<keyword evidence="3" id="KW-0472">Membrane</keyword>
<dbReference type="SMART" id="SM00267">
    <property type="entry name" value="GGDEF"/>
    <property type="match status" value="1"/>
</dbReference>
<dbReference type="InterPro" id="IPR000160">
    <property type="entry name" value="GGDEF_dom"/>
</dbReference>
<keyword evidence="6" id="KW-1185">Reference proteome</keyword>
<keyword evidence="3" id="KW-0812">Transmembrane</keyword>
<feature type="transmembrane region" description="Helical" evidence="3">
    <location>
        <begin position="152"/>
        <end position="176"/>
    </location>
</feature>
<feature type="transmembrane region" description="Helical" evidence="3">
    <location>
        <begin position="6"/>
        <end position="25"/>
    </location>
</feature>
<dbReference type="GO" id="GO:0052621">
    <property type="term" value="F:diguanylate cyclase activity"/>
    <property type="evidence" value="ECO:0007669"/>
    <property type="project" value="UniProtKB-EC"/>
</dbReference>
<proteinExistence type="predicted"/>
<dbReference type="AlphaFoldDB" id="A0A2S9JJD0"/>
<dbReference type="PANTHER" id="PTHR45138">
    <property type="entry name" value="REGULATORY COMPONENTS OF SENSORY TRANSDUCTION SYSTEM"/>
    <property type="match status" value="1"/>
</dbReference>
<feature type="transmembrane region" description="Helical" evidence="3">
    <location>
        <begin position="93"/>
        <end position="111"/>
    </location>
</feature>
<name>A0A2S9JJD0_9HYPH</name>
<feature type="transmembrane region" description="Helical" evidence="3">
    <location>
        <begin position="123"/>
        <end position="140"/>
    </location>
</feature>
<reference evidence="5 6" key="1">
    <citation type="submission" date="2018-02" db="EMBL/GenBank/DDBJ databases">
        <title>The draft genome of Phyllobacterium myrsinacearum DSM5892.</title>
        <authorList>
            <person name="Li L."/>
            <person name="Liu L."/>
            <person name="Zhang X."/>
            <person name="Wang T."/>
        </authorList>
    </citation>
    <scope>NUCLEOTIDE SEQUENCE [LARGE SCALE GENOMIC DNA]</scope>
    <source>
        <strain evidence="5 6">DSM 5892</strain>
    </source>
</reference>
<dbReference type="Proteomes" id="UP000238563">
    <property type="component" value="Unassembled WGS sequence"/>
</dbReference>
<evidence type="ECO:0000256" key="1">
    <source>
        <dbReference type="ARBA" id="ARBA00012528"/>
    </source>
</evidence>
<organism evidence="5 6">
    <name type="scientific">Phyllobacterium myrsinacearum</name>
    <dbReference type="NCBI Taxonomy" id="28101"/>
    <lineage>
        <taxon>Bacteria</taxon>
        <taxon>Pseudomonadati</taxon>
        <taxon>Pseudomonadota</taxon>
        <taxon>Alphaproteobacteria</taxon>
        <taxon>Hyphomicrobiales</taxon>
        <taxon>Phyllobacteriaceae</taxon>
        <taxon>Phyllobacterium</taxon>
    </lineage>
</organism>
<dbReference type="GO" id="GO:1902201">
    <property type="term" value="P:negative regulation of bacterial-type flagellum-dependent cell motility"/>
    <property type="evidence" value="ECO:0007669"/>
    <property type="project" value="TreeGrafter"/>
</dbReference>
<dbReference type="PANTHER" id="PTHR45138:SF9">
    <property type="entry name" value="DIGUANYLATE CYCLASE DGCM-RELATED"/>
    <property type="match status" value="1"/>
</dbReference>
<keyword evidence="3" id="KW-1133">Transmembrane helix</keyword>
<dbReference type="GO" id="GO:0005886">
    <property type="term" value="C:plasma membrane"/>
    <property type="evidence" value="ECO:0007669"/>
    <property type="project" value="TreeGrafter"/>
</dbReference>
<dbReference type="InterPro" id="IPR043128">
    <property type="entry name" value="Rev_trsase/Diguanyl_cyclase"/>
</dbReference>
<dbReference type="GO" id="GO:0043709">
    <property type="term" value="P:cell adhesion involved in single-species biofilm formation"/>
    <property type="evidence" value="ECO:0007669"/>
    <property type="project" value="TreeGrafter"/>
</dbReference>
<comment type="caution">
    <text evidence="5">The sequence shown here is derived from an EMBL/GenBank/DDBJ whole genome shotgun (WGS) entry which is preliminary data.</text>
</comment>
<dbReference type="FunFam" id="3.30.70.270:FF:000001">
    <property type="entry name" value="Diguanylate cyclase domain protein"/>
    <property type="match status" value="1"/>
</dbReference>
<feature type="transmembrane region" description="Helical" evidence="3">
    <location>
        <begin position="188"/>
        <end position="211"/>
    </location>
</feature>
<gene>
    <name evidence="5" type="ORF">C5750_12520</name>
</gene>
<dbReference type="NCBIfam" id="TIGR00254">
    <property type="entry name" value="GGDEF"/>
    <property type="match status" value="1"/>
</dbReference>
<sequence length="400" mass="43416">MSGAGFILAMNLFMSGIFAAAFFMISFYDKNCVPARFFALAYGLGMLNFAIEFLIPSLADARGAVFLAFAVLVVAMLIFAAGVAQRYAKITPWWLFAVVLVLSLVSNQLTVDMARQSIVRMSVYQGPYAVIFAICAFLVARSERRSAFDRVLMGLFVLNSAHFLSKPFLATALGGMGDRPQSYIATEYALLSQSASAVLSVATAILLLTILTRNLLASIATDSETDVLSSLFNRRGFERRVRTALSEAQAGDIPVCLIICDLDYFKQINDTYGHATGDKVIAGFAAILKSVSDCEKIAARIGGEEFAVLLPGSISQTARHYAEDVRLAFSGFKLTELAGNDSFTASFGIAEFQAGEGFSSMMRRADHALYEAKKAGRNCVRLAANDLPDTAMDNVQRLER</sequence>
<feature type="transmembrane region" description="Helical" evidence="3">
    <location>
        <begin position="37"/>
        <end position="55"/>
    </location>
</feature>
<dbReference type="OrthoDB" id="9812260at2"/>
<dbReference type="Gene3D" id="3.30.70.270">
    <property type="match status" value="1"/>
</dbReference>
<dbReference type="RefSeq" id="WP_105734218.1">
    <property type="nucleotide sequence ID" value="NZ_PVBT01000003.1"/>
</dbReference>
<dbReference type="SUPFAM" id="SSF55073">
    <property type="entry name" value="Nucleotide cyclase"/>
    <property type="match status" value="1"/>
</dbReference>
<protein>
    <recommendedName>
        <fullName evidence="1">diguanylate cyclase</fullName>
        <ecNumber evidence="1">2.7.7.65</ecNumber>
    </recommendedName>
</protein>
<evidence type="ECO:0000259" key="4">
    <source>
        <dbReference type="PROSITE" id="PS50887"/>
    </source>
</evidence>
<dbReference type="InterPro" id="IPR050469">
    <property type="entry name" value="Diguanylate_Cyclase"/>
</dbReference>
<dbReference type="Pfam" id="PF00990">
    <property type="entry name" value="GGDEF"/>
    <property type="match status" value="1"/>
</dbReference>
<comment type="catalytic activity">
    <reaction evidence="2">
        <text>2 GTP = 3',3'-c-di-GMP + 2 diphosphate</text>
        <dbReference type="Rhea" id="RHEA:24898"/>
        <dbReference type="ChEBI" id="CHEBI:33019"/>
        <dbReference type="ChEBI" id="CHEBI:37565"/>
        <dbReference type="ChEBI" id="CHEBI:58805"/>
        <dbReference type="EC" id="2.7.7.65"/>
    </reaction>
</comment>
<evidence type="ECO:0000256" key="3">
    <source>
        <dbReference type="SAM" id="Phobius"/>
    </source>
</evidence>
<evidence type="ECO:0000313" key="5">
    <source>
        <dbReference type="EMBL" id="PRD53211.1"/>
    </source>
</evidence>
<evidence type="ECO:0000313" key="6">
    <source>
        <dbReference type="Proteomes" id="UP000238563"/>
    </source>
</evidence>
<feature type="domain" description="GGDEF" evidence="4">
    <location>
        <begin position="253"/>
        <end position="385"/>
    </location>
</feature>
<dbReference type="CDD" id="cd01949">
    <property type="entry name" value="GGDEF"/>
    <property type="match status" value="1"/>
</dbReference>
<dbReference type="PROSITE" id="PS50887">
    <property type="entry name" value="GGDEF"/>
    <property type="match status" value="1"/>
</dbReference>
<dbReference type="EMBL" id="PVBT01000003">
    <property type="protein sequence ID" value="PRD53211.1"/>
    <property type="molecule type" value="Genomic_DNA"/>
</dbReference>
<dbReference type="EC" id="2.7.7.65" evidence="1"/>
<evidence type="ECO:0000256" key="2">
    <source>
        <dbReference type="ARBA" id="ARBA00034247"/>
    </source>
</evidence>
<accession>A0A2S9JJD0</accession>
<dbReference type="InterPro" id="IPR029787">
    <property type="entry name" value="Nucleotide_cyclase"/>
</dbReference>
<feature type="transmembrane region" description="Helical" evidence="3">
    <location>
        <begin position="61"/>
        <end position="81"/>
    </location>
</feature>